<dbReference type="Proteomes" id="UP000722791">
    <property type="component" value="Unassembled WGS sequence"/>
</dbReference>
<dbReference type="SMART" id="SM00710">
    <property type="entry name" value="PbH1"/>
    <property type="match status" value="12"/>
</dbReference>
<evidence type="ECO:0000313" key="3">
    <source>
        <dbReference type="EMBL" id="GIL79810.1"/>
    </source>
</evidence>
<evidence type="ECO:0000259" key="2">
    <source>
        <dbReference type="Pfam" id="PF13229"/>
    </source>
</evidence>
<dbReference type="InterPro" id="IPR011050">
    <property type="entry name" value="Pectin_lyase_fold/virulence"/>
</dbReference>
<feature type="signal peptide" evidence="1">
    <location>
        <begin position="1"/>
        <end position="37"/>
    </location>
</feature>
<evidence type="ECO:0000313" key="4">
    <source>
        <dbReference type="EMBL" id="GIM08420.1"/>
    </source>
</evidence>
<dbReference type="EMBL" id="BNCQ01000027">
    <property type="protein sequence ID" value="GIM08420.1"/>
    <property type="molecule type" value="Genomic_DNA"/>
</dbReference>
<dbReference type="InterPro" id="IPR006626">
    <property type="entry name" value="PbH1"/>
</dbReference>
<dbReference type="InterPro" id="IPR039448">
    <property type="entry name" value="Beta_helix"/>
</dbReference>
<dbReference type="Pfam" id="PF13229">
    <property type="entry name" value="Beta_helix"/>
    <property type="match status" value="2"/>
</dbReference>
<feature type="chain" id="PRO_5036433556" description="Right handed beta helix domain-containing protein" evidence="1">
    <location>
        <begin position="38"/>
        <end position="1666"/>
    </location>
</feature>
<organism evidence="3 5">
    <name type="scientific">Volvox reticuliferus</name>
    <dbReference type="NCBI Taxonomy" id="1737510"/>
    <lineage>
        <taxon>Eukaryota</taxon>
        <taxon>Viridiplantae</taxon>
        <taxon>Chlorophyta</taxon>
        <taxon>core chlorophytes</taxon>
        <taxon>Chlorophyceae</taxon>
        <taxon>CS clade</taxon>
        <taxon>Chlamydomonadales</taxon>
        <taxon>Volvocaceae</taxon>
        <taxon>Volvox</taxon>
    </lineage>
</organism>
<protein>
    <recommendedName>
        <fullName evidence="2">Right handed beta helix domain-containing protein</fullName>
    </recommendedName>
</protein>
<dbReference type="SUPFAM" id="SSF51126">
    <property type="entry name" value="Pectin lyase-like"/>
    <property type="match status" value="2"/>
</dbReference>
<dbReference type="InterPro" id="IPR012334">
    <property type="entry name" value="Pectin_lyas_fold"/>
</dbReference>
<dbReference type="OrthoDB" id="15421at2759"/>
<dbReference type="EMBL" id="BNCP01000016">
    <property type="protein sequence ID" value="GIL79810.1"/>
    <property type="molecule type" value="Genomic_DNA"/>
</dbReference>
<dbReference type="Proteomes" id="UP000747110">
    <property type="component" value="Unassembled WGS sequence"/>
</dbReference>
<dbReference type="Gene3D" id="2.160.20.10">
    <property type="entry name" value="Single-stranded right-handed beta-helix, Pectin lyase-like"/>
    <property type="match status" value="2"/>
</dbReference>
<keyword evidence="5" id="KW-1185">Reference proteome</keyword>
<feature type="domain" description="Right handed beta helix" evidence="2">
    <location>
        <begin position="416"/>
        <end position="568"/>
    </location>
</feature>
<keyword evidence="1" id="KW-0732">Signal</keyword>
<accession>A0A8J4CHT2</accession>
<comment type="caution">
    <text evidence="3">The sequence shown here is derived from an EMBL/GenBank/DDBJ whole genome shotgun (WGS) entry which is preliminary data.</text>
</comment>
<feature type="domain" description="Right handed beta helix" evidence="2">
    <location>
        <begin position="938"/>
        <end position="1086"/>
    </location>
</feature>
<gene>
    <name evidence="3" type="ORF">Vretifemale_9102</name>
    <name evidence="4" type="ORF">Vretimale_12427</name>
</gene>
<name>A0A8J4CHT2_9CHLO</name>
<dbReference type="PANTHER" id="PTHR34199:SF2">
    <property type="entry name" value="NUMOD3 MOTIF FAMILY PROTEIN, EXPRESSED"/>
    <property type="match status" value="1"/>
</dbReference>
<reference evidence="3" key="1">
    <citation type="journal article" date="2021" name="Proc. Natl. Acad. Sci. U.S.A.">
        <title>Three genomes in the algal genus Volvox reveal the fate of a haploid sex-determining region after a transition to homothallism.</title>
        <authorList>
            <person name="Yamamoto K."/>
            <person name="Hamaji T."/>
            <person name="Kawai-Toyooka H."/>
            <person name="Matsuzaki R."/>
            <person name="Takahashi F."/>
            <person name="Nishimura Y."/>
            <person name="Kawachi M."/>
            <person name="Noguchi H."/>
            <person name="Minakuchi Y."/>
            <person name="Umen J.G."/>
            <person name="Toyoda A."/>
            <person name="Nozaki H."/>
        </authorList>
    </citation>
    <scope>NUCLEOTIDE SEQUENCE</scope>
    <source>
        <strain evidence="4">NIES-3785</strain>
        <strain evidence="3">NIES-3786</strain>
    </source>
</reference>
<dbReference type="PANTHER" id="PTHR34199">
    <property type="entry name" value="NUMOD3 MOTIF FAMILY PROTEIN, EXPRESSED"/>
    <property type="match status" value="1"/>
</dbReference>
<evidence type="ECO:0000313" key="5">
    <source>
        <dbReference type="Proteomes" id="UP000747110"/>
    </source>
</evidence>
<evidence type="ECO:0000256" key="1">
    <source>
        <dbReference type="SAM" id="SignalP"/>
    </source>
</evidence>
<sequence length="1666" mass="178531">MFCQGRQAKFLALRGAMYRARAMLCLAILALSGDGHSQKIVTLQAGQTLTSNEGLLIYYNSTFETSITTQYIDTWNNQNGITYFWGSTAPDFTFSMADYNSNNPQEKYRTLIRFNSIHRFVPEGAIIQSAELTVTFINWNTPVRVEACFMNLPWAYTNGPSYKTTGWRFSRWNGSASIPWTQPGAWADCSPDVAISLVVPANGAYGYVSQTIALDPAKVALWRANSGAANYGLLFRAVNGSLTFITSQFKKDSPALRRPALSITYLTDPAAQPPPSPIYPITLGAIPRTWWVDPSGSDEVNSGHADSPFRSPAKAVFEAWPGDYIYLRNGTHPGGFSITRPRITLRSAPGHWATISLPMTDPQNAVNVITLRPGADYGVISDLEITGGFFYGLMFFTSWEDFGTLAERVAKGAAPSHWLVQNVRIHDTGSSGIKLAMKATNNTFANCEVYNTGARTRTSGHGIVAYQAYDITVRDCYFHDLPEAAVHLAGGTARALIERNFVTRTDFGFNLGFATEYEYMDGINNKALHESINATARNNIITAVGQAGINVWASRGATLAHNTIWQAQENAQSCILINAYTHDDTPSGPVLTRCANLTLWANLLVRSATARAGPVLQIRDNGLDPNSTFVSAHNVYYDQKGLGPVPFQWGRGAMLEDERYGTAFIGNATGWSLHCSTTLHQSFCDINSIEADPQLNANFTPLACSPARGRAAPSLPSGMKLVTDDFSGRTRPVDQFDSGAVQSNINGGAKPLPPVPAAFAKIPAFYGVGPGPVYSKEWPYDYWAARVCKDLYVDAVNGTDNQAFNYDSNYSYPFKTIGGALVAINQCDRILLKGGQNHVGGFGIFRPNVTVTTNPADLPAARAKVVCSPATTGANPCIRTGDGLYGGAAAITLTNFDVVMSGSSSSSCIHLNEGAGSGTSAYWAFYLAARGLSTTKSFIKHMSLTDCGLHGIKLSTFVKDVVVENMTITRPKGTGIEVRGGGNLIIRGSSILSPVDAGIRLGGGARNVLVERNIIKNFGGRGIILGSDNTEVMYMDVDWARTNNDWHDNINTTVRNNILDGGAGAGVSFYSARDAVVVHNTLLNVAASMQAGVLLDVSPKQLGPTLTTGPPNANITFKNNIVTLGGPVTANLMVEARLMQGTILNKYLSGTPPNGTCPAAQHHRRMLRALMGHRALMAAAKAADIVSTTAALSEMQLKDSQPNNRRELAASFADSYLNAPGEVGRNPDGSCPIFPPDNAWHLDVTSLPVHANSKSIKTHIGGGNLHPDFGGGYTANGQRILYGIPFVVVDSRKGTPMVPIDIPLTGYADESDILPGGYPIPPNATVEGAYNNCPDNPCGGDRHVLVVDNATCLLYETWRSFPPAVTGTGRWQADQVSRFNLSRNAVGRPLGWTSADAAGLPILPGLVKWEEVVVKGVIDHAIRFTGPNSRRAYAPPATHFAPTGYTDLDAPYMGMRVRLNASFDCSPLAQAAQVFCTALKKYGGIFADNGSPWYFSGEATAKWDAVLSQLYDISKIPSSAIDVLDTGCLCLDADCTTAECNGIPDVDANSLPVYPAISNISDLSFANNIYFKPAANPPVSGRYADRRVAPLGTGYDGGLAGWKSYIGGDAGSMEANPLLDSTSYMPGAGSPATRTVPRLEEASMDFSGMYRGPVGGLTDAGAVLSG</sequence>
<proteinExistence type="predicted"/>